<organism evidence="2 3">
    <name type="scientific">Plebeiibacterium marinum</name>
    <dbReference type="NCBI Taxonomy" id="2992111"/>
    <lineage>
        <taxon>Bacteria</taxon>
        <taxon>Pseudomonadati</taxon>
        <taxon>Bacteroidota</taxon>
        <taxon>Bacteroidia</taxon>
        <taxon>Marinilabiliales</taxon>
        <taxon>Marinilabiliaceae</taxon>
        <taxon>Plebeiibacterium</taxon>
    </lineage>
</organism>
<reference evidence="2" key="1">
    <citation type="submission" date="2022-10" db="EMBL/GenBank/DDBJ databases">
        <authorList>
            <person name="Yu W.X."/>
        </authorList>
    </citation>
    <scope>NUCLEOTIDE SEQUENCE</scope>
    <source>
        <strain evidence="2">D04</strain>
    </source>
</reference>
<accession>A0AAE3MCU2</accession>
<gene>
    <name evidence="2" type="ORF">OM074_07160</name>
</gene>
<keyword evidence="3" id="KW-1185">Reference proteome</keyword>
<protein>
    <recommendedName>
        <fullName evidence="4">DUF1735 domain-containing protein</fullName>
    </recommendedName>
</protein>
<evidence type="ECO:0008006" key="4">
    <source>
        <dbReference type="Google" id="ProtNLM"/>
    </source>
</evidence>
<dbReference type="EMBL" id="JAPDPI010000011">
    <property type="protein sequence ID" value="MCW3805401.1"/>
    <property type="molecule type" value="Genomic_DNA"/>
</dbReference>
<dbReference type="AlphaFoldDB" id="A0AAE3MCU2"/>
<feature type="chain" id="PRO_5042066795" description="DUF1735 domain-containing protein" evidence="1">
    <location>
        <begin position="21"/>
        <end position="291"/>
    </location>
</feature>
<evidence type="ECO:0000313" key="3">
    <source>
        <dbReference type="Proteomes" id="UP001207408"/>
    </source>
</evidence>
<evidence type="ECO:0000256" key="1">
    <source>
        <dbReference type="SAM" id="SignalP"/>
    </source>
</evidence>
<dbReference type="RefSeq" id="WP_301198772.1">
    <property type="nucleotide sequence ID" value="NZ_JAPDPI010000011.1"/>
</dbReference>
<sequence length="291" mass="31907">MKRLNYILLLLLGVCLFSSCGDGLDPLEGLDDTLTIASFESYSVNMGGEANGSEYDKVIQVKVNGPGIMDLTEDVTMTVAAADNSTAVEGQHYRIENKSITLTRSNNYQGLIDIVLITEGNTPPMDGTPEFDDYVAPVLYLNAVSVVGGDNTVATGKTAKITLNFTPPNPYAGEYDVEMRYFHPNEGAYPDNLYGGVRNYVKELTAITGRKCETGFAVWGDSDLCWITINADNTISFIVDDTWPSAVKLGIPEDPSKVSYFDPETGKIYLYYHYSGAGGNRIFWEVFTPKN</sequence>
<proteinExistence type="predicted"/>
<evidence type="ECO:0000313" key="2">
    <source>
        <dbReference type="EMBL" id="MCW3805401.1"/>
    </source>
</evidence>
<feature type="signal peptide" evidence="1">
    <location>
        <begin position="1"/>
        <end position="20"/>
    </location>
</feature>
<dbReference type="Proteomes" id="UP001207408">
    <property type="component" value="Unassembled WGS sequence"/>
</dbReference>
<name>A0AAE3MCU2_9BACT</name>
<keyword evidence="1" id="KW-0732">Signal</keyword>
<dbReference type="PROSITE" id="PS51257">
    <property type="entry name" value="PROKAR_LIPOPROTEIN"/>
    <property type="match status" value="1"/>
</dbReference>
<comment type="caution">
    <text evidence="2">The sequence shown here is derived from an EMBL/GenBank/DDBJ whole genome shotgun (WGS) entry which is preliminary data.</text>
</comment>